<accession>A0A9W4D443</accession>
<proteinExistence type="predicted"/>
<sequence length="118" mass="13510">MTSPTHIRAVYRSLLRELPYRRLADLSKSPLHARLRQAILSDRHTSMQFAEQVLQYTKAQRLYVTLVERYNPGMNMDQGEKIRLTARRVGMQLPVEFDPAGAGEDSENGGEQGRDVPR</sequence>
<dbReference type="PANTHER" id="PTHR28015:SF1">
    <property type="entry name" value="ATP SYNTHASE ASSEMBLY FACTOR FMC1, MITOCHONDRIAL"/>
    <property type="match status" value="1"/>
</dbReference>
<dbReference type="InterPro" id="IPR039196">
    <property type="entry name" value="Fmc1"/>
</dbReference>
<dbReference type="GO" id="GO:0005759">
    <property type="term" value="C:mitochondrial matrix"/>
    <property type="evidence" value="ECO:0007669"/>
    <property type="project" value="TreeGrafter"/>
</dbReference>
<evidence type="ECO:0000256" key="1">
    <source>
        <dbReference type="SAM" id="MobiDB-lite"/>
    </source>
</evidence>
<dbReference type="Proteomes" id="UP000683417">
    <property type="component" value="Unassembled WGS sequence"/>
</dbReference>
<gene>
    <name evidence="2" type="ORF">BGTH12_LOCUS5161</name>
</gene>
<dbReference type="EMBL" id="CAJHIT010000008">
    <property type="protein sequence ID" value="CAD6503803.1"/>
    <property type="molecule type" value="Genomic_DNA"/>
</dbReference>
<dbReference type="PANTHER" id="PTHR28015">
    <property type="entry name" value="ATP SYNTHASE ASSEMBLY FACTOR FMC1, MITOCHONDRIAL"/>
    <property type="match status" value="1"/>
</dbReference>
<organism evidence="2 3">
    <name type="scientific">Blumeria graminis f. sp. triticale</name>
    <dbReference type="NCBI Taxonomy" id="1689686"/>
    <lineage>
        <taxon>Eukaryota</taxon>
        <taxon>Fungi</taxon>
        <taxon>Dikarya</taxon>
        <taxon>Ascomycota</taxon>
        <taxon>Pezizomycotina</taxon>
        <taxon>Leotiomycetes</taxon>
        <taxon>Erysiphales</taxon>
        <taxon>Erysiphaceae</taxon>
        <taxon>Blumeria</taxon>
    </lineage>
</organism>
<name>A0A9W4D443_BLUGR</name>
<dbReference type="Pfam" id="PF13233">
    <property type="entry name" value="Complex1_LYR_2"/>
    <property type="match status" value="1"/>
</dbReference>
<comment type="caution">
    <text evidence="2">The sequence shown here is derived from an EMBL/GenBank/DDBJ whole genome shotgun (WGS) entry which is preliminary data.</text>
</comment>
<feature type="region of interest" description="Disordered" evidence="1">
    <location>
        <begin position="96"/>
        <end position="118"/>
    </location>
</feature>
<evidence type="ECO:0000313" key="3">
    <source>
        <dbReference type="Proteomes" id="UP000683417"/>
    </source>
</evidence>
<reference evidence="2" key="1">
    <citation type="submission" date="2020-10" db="EMBL/GenBank/DDBJ databases">
        <authorList>
            <person name="Muller C M."/>
        </authorList>
    </citation>
    <scope>NUCLEOTIDE SEQUENCE</scope>
    <source>
        <strain evidence="2">THUN-12</strain>
    </source>
</reference>
<dbReference type="GO" id="GO:0033615">
    <property type="term" value="P:mitochondrial proton-transporting ATP synthase complex assembly"/>
    <property type="evidence" value="ECO:0007669"/>
    <property type="project" value="InterPro"/>
</dbReference>
<evidence type="ECO:0000313" key="2">
    <source>
        <dbReference type="EMBL" id="CAD6503803.1"/>
    </source>
</evidence>
<protein>
    <submittedName>
        <fullName evidence="2">BgTH12-05548</fullName>
    </submittedName>
</protein>
<dbReference type="AlphaFoldDB" id="A0A9W4D443"/>